<keyword evidence="2" id="KW-1185">Reference proteome</keyword>
<organism evidence="1 2">
    <name type="scientific">Ataeniobius toweri</name>
    <dbReference type="NCBI Taxonomy" id="208326"/>
    <lineage>
        <taxon>Eukaryota</taxon>
        <taxon>Metazoa</taxon>
        <taxon>Chordata</taxon>
        <taxon>Craniata</taxon>
        <taxon>Vertebrata</taxon>
        <taxon>Euteleostomi</taxon>
        <taxon>Actinopterygii</taxon>
        <taxon>Neopterygii</taxon>
        <taxon>Teleostei</taxon>
        <taxon>Neoteleostei</taxon>
        <taxon>Acanthomorphata</taxon>
        <taxon>Ovalentaria</taxon>
        <taxon>Atherinomorphae</taxon>
        <taxon>Cyprinodontiformes</taxon>
        <taxon>Goodeidae</taxon>
        <taxon>Ataeniobius</taxon>
    </lineage>
</organism>
<reference evidence="1 2" key="1">
    <citation type="submission" date="2021-07" db="EMBL/GenBank/DDBJ databases">
        <authorList>
            <person name="Palmer J.M."/>
        </authorList>
    </citation>
    <scope>NUCLEOTIDE SEQUENCE [LARGE SCALE GENOMIC DNA]</scope>
    <source>
        <strain evidence="1 2">AT_MEX2019</strain>
        <tissue evidence="1">Muscle</tissue>
    </source>
</reference>
<proteinExistence type="predicted"/>
<name>A0ABU7C0P9_9TELE</name>
<feature type="non-terminal residue" evidence="1">
    <location>
        <position position="96"/>
    </location>
</feature>
<dbReference type="Proteomes" id="UP001345963">
    <property type="component" value="Unassembled WGS sequence"/>
</dbReference>
<accession>A0ABU7C0P9</accession>
<evidence type="ECO:0000313" key="1">
    <source>
        <dbReference type="EMBL" id="MED6255450.1"/>
    </source>
</evidence>
<sequence>MVSASQGVGGSISLSSCHLRPAPLCAQAASAIGDKRALTRHTAALRTRCLWLNGGALGAPVARQMQKREQSFDGCISTCHNRCLDALTEWSQRHKT</sequence>
<evidence type="ECO:0000313" key="2">
    <source>
        <dbReference type="Proteomes" id="UP001345963"/>
    </source>
</evidence>
<comment type="caution">
    <text evidence="1">The sequence shown here is derived from an EMBL/GenBank/DDBJ whole genome shotgun (WGS) entry which is preliminary data.</text>
</comment>
<dbReference type="EMBL" id="JAHUTI010071083">
    <property type="protein sequence ID" value="MED6255450.1"/>
    <property type="molecule type" value="Genomic_DNA"/>
</dbReference>
<protein>
    <submittedName>
        <fullName evidence="1">Uncharacterized protein</fullName>
    </submittedName>
</protein>
<gene>
    <name evidence="1" type="ORF">ATANTOWER_009988</name>
</gene>